<feature type="domain" description="Tryptophan synthase beta chain-like PALP" evidence="4">
    <location>
        <begin position="101"/>
        <end position="406"/>
    </location>
</feature>
<dbReference type="GO" id="GO:0004794">
    <property type="term" value="F:threonine deaminase activity"/>
    <property type="evidence" value="ECO:0007669"/>
    <property type="project" value="TreeGrafter"/>
</dbReference>
<comment type="cofactor">
    <cofactor evidence="1">
        <name>pyridoxal 5'-phosphate</name>
        <dbReference type="ChEBI" id="CHEBI:597326"/>
    </cofactor>
</comment>
<dbReference type="InterPro" id="IPR050147">
    <property type="entry name" value="Ser/Thr_Dehydratase"/>
</dbReference>
<proteinExistence type="predicted"/>
<dbReference type="AlphaFoldDB" id="A0A090FXF9"/>
<evidence type="ECO:0000313" key="5">
    <source>
        <dbReference type="EMBL" id="CDX51964.1"/>
    </source>
</evidence>
<dbReference type="GO" id="GO:0003941">
    <property type="term" value="F:L-serine ammonia-lyase activity"/>
    <property type="evidence" value="ECO:0007669"/>
    <property type="project" value="TreeGrafter"/>
</dbReference>
<sequence>MPSPPFRDLAHDISVHASGEIIRPKTEEGRVLEFVCIRCGVSYPADISIDSKGCARCQATAPANLRPVYAVPPAHPLEGATPSRSLWRFAHMLPCNAADAVSLGEGLTPLLAAPRIGAVLGVPNLAIKDEGRNPTWSHKDRFSTVAVSVARARGAKVVATASSGNAGASLAAYASRAGLKCVVTTFAGSAGAMLAQIRKYGATVLPLVNKMDRWSLLEQAAARYDWFIASPYHGPVVGSHPLGIEGYKTIAYEIVEQSDGKAPDWCVLPVCYGDALSGVWAGFCELYAQAAITQLPRLVAAEVHGSLADALASGADALSERKLLFDSLAVSIGTPRSTFQALKALRESGGHAVAVDNQGLVAMQERLAREEGIFAELASVTPLIAISTLKDQGVIAATDRVVAVVTASGLKDLDRSTRSNEHGEIFQTTKDAWRWLDKSGPDLVS</sequence>
<dbReference type="GO" id="GO:0006565">
    <property type="term" value="P:L-serine catabolic process"/>
    <property type="evidence" value="ECO:0007669"/>
    <property type="project" value="TreeGrafter"/>
</dbReference>
<dbReference type="GO" id="GO:0006567">
    <property type="term" value="P:L-threonine catabolic process"/>
    <property type="evidence" value="ECO:0007669"/>
    <property type="project" value="TreeGrafter"/>
</dbReference>
<dbReference type="Proteomes" id="UP000046122">
    <property type="component" value="Unassembled WGS sequence"/>
</dbReference>
<evidence type="ECO:0000259" key="4">
    <source>
        <dbReference type="Pfam" id="PF00291"/>
    </source>
</evidence>
<dbReference type="Gene3D" id="3.40.50.1100">
    <property type="match status" value="2"/>
</dbReference>
<dbReference type="EMBL" id="CCNE01000006">
    <property type="protein sequence ID" value="CDX51964.1"/>
    <property type="molecule type" value="Genomic_DNA"/>
</dbReference>
<dbReference type="CDD" id="cd01563">
    <property type="entry name" value="Thr-synth_1"/>
    <property type="match status" value="1"/>
</dbReference>
<keyword evidence="2" id="KW-0663">Pyridoxal phosphate</keyword>
<evidence type="ECO:0000256" key="2">
    <source>
        <dbReference type="ARBA" id="ARBA00022898"/>
    </source>
</evidence>
<evidence type="ECO:0000256" key="1">
    <source>
        <dbReference type="ARBA" id="ARBA00001933"/>
    </source>
</evidence>
<organism evidence="5 6">
    <name type="scientific">Mesorhizobium plurifarium</name>
    <dbReference type="NCBI Taxonomy" id="69974"/>
    <lineage>
        <taxon>Bacteria</taxon>
        <taxon>Pseudomonadati</taxon>
        <taxon>Pseudomonadota</taxon>
        <taxon>Alphaproteobacteria</taxon>
        <taxon>Hyphomicrobiales</taxon>
        <taxon>Phyllobacteriaceae</taxon>
        <taxon>Mesorhizobium</taxon>
    </lineage>
</organism>
<dbReference type="PANTHER" id="PTHR48078">
    <property type="entry name" value="THREONINE DEHYDRATASE, MITOCHONDRIAL-RELATED"/>
    <property type="match status" value="1"/>
</dbReference>
<dbReference type="Pfam" id="PF00291">
    <property type="entry name" value="PALP"/>
    <property type="match status" value="1"/>
</dbReference>
<dbReference type="SUPFAM" id="SSF53686">
    <property type="entry name" value="Tryptophan synthase beta subunit-like PLP-dependent enzymes"/>
    <property type="match status" value="1"/>
</dbReference>
<dbReference type="InterPro" id="IPR001926">
    <property type="entry name" value="TrpB-like_PALP"/>
</dbReference>
<name>A0A090FXF9_MESPL</name>
<dbReference type="GO" id="GO:0009097">
    <property type="term" value="P:isoleucine biosynthetic process"/>
    <property type="evidence" value="ECO:0007669"/>
    <property type="project" value="TreeGrafter"/>
</dbReference>
<dbReference type="InterPro" id="IPR036052">
    <property type="entry name" value="TrpB-like_PALP_sf"/>
</dbReference>
<dbReference type="PANTHER" id="PTHR48078:SF6">
    <property type="entry name" value="L-THREONINE DEHYDRATASE CATABOLIC TDCB"/>
    <property type="match status" value="1"/>
</dbReference>
<keyword evidence="3" id="KW-0456">Lyase</keyword>
<gene>
    <name evidence="5" type="ORF">MPL3365_140132</name>
</gene>
<reference evidence="5 6" key="1">
    <citation type="submission" date="2014-08" db="EMBL/GenBank/DDBJ databases">
        <authorList>
            <person name="Moulin Lionel"/>
        </authorList>
    </citation>
    <scope>NUCLEOTIDE SEQUENCE [LARGE SCALE GENOMIC DNA]</scope>
</reference>
<protein>
    <submittedName>
        <fullName evidence="5">Pyridoxal-5'-phosphate-dependent protein beta subunit</fullName>
    </submittedName>
</protein>
<evidence type="ECO:0000313" key="6">
    <source>
        <dbReference type="Proteomes" id="UP000046122"/>
    </source>
</evidence>
<evidence type="ECO:0000256" key="3">
    <source>
        <dbReference type="ARBA" id="ARBA00023239"/>
    </source>
</evidence>
<accession>A0A090FXF9</accession>